<evidence type="ECO:0000256" key="5">
    <source>
        <dbReference type="ARBA" id="ARBA00023167"/>
    </source>
</evidence>
<dbReference type="EMBL" id="JAPFFF010000055">
    <property type="protein sequence ID" value="KAK8838380.1"/>
    <property type="molecule type" value="Genomic_DNA"/>
</dbReference>
<protein>
    <recommendedName>
        <fullName evidence="2">adenosylhomocysteine nucleosidase</fullName>
        <ecNumber evidence="2">3.2.2.9</ecNumber>
    </recommendedName>
</protein>
<dbReference type="Pfam" id="PF01048">
    <property type="entry name" value="PNP_UDP_1"/>
    <property type="match status" value="1"/>
</dbReference>
<comment type="caution">
    <text evidence="7">The sequence shown here is derived from an EMBL/GenBank/DDBJ whole genome shotgun (WGS) entry which is preliminary data.</text>
</comment>
<name>A0ABR2GWR7_9EUKA</name>
<evidence type="ECO:0000313" key="8">
    <source>
        <dbReference type="Proteomes" id="UP001470230"/>
    </source>
</evidence>
<evidence type="ECO:0000256" key="2">
    <source>
        <dbReference type="ARBA" id="ARBA00011974"/>
    </source>
</evidence>
<dbReference type="InterPro" id="IPR000845">
    <property type="entry name" value="Nucleoside_phosphorylase_d"/>
</dbReference>
<evidence type="ECO:0000313" key="7">
    <source>
        <dbReference type="EMBL" id="KAK8838380.1"/>
    </source>
</evidence>
<reference evidence="7 8" key="1">
    <citation type="submission" date="2024-04" db="EMBL/GenBank/DDBJ databases">
        <title>Tritrichomonas musculus Genome.</title>
        <authorList>
            <person name="Alves-Ferreira E."/>
            <person name="Grigg M."/>
            <person name="Lorenzi H."/>
            <person name="Galac M."/>
        </authorList>
    </citation>
    <scope>NUCLEOTIDE SEQUENCE [LARGE SCALE GENOMIC DNA]</scope>
    <source>
        <strain evidence="7 8">EAF2021</strain>
    </source>
</reference>
<keyword evidence="4" id="KW-0378">Hydrolase</keyword>
<keyword evidence="8" id="KW-1185">Reference proteome</keyword>
<gene>
    <name evidence="7" type="ORF">M9Y10_033005</name>
</gene>
<dbReference type="PANTHER" id="PTHR46832">
    <property type="entry name" value="5'-METHYLTHIOADENOSINE/S-ADENOSYLHOMOCYSTEINE NUCLEOSIDASE"/>
    <property type="match status" value="1"/>
</dbReference>
<proteinExistence type="predicted"/>
<feature type="domain" description="Nucleoside phosphorylase" evidence="6">
    <location>
        <begin position="10"/>
        <end position="249"/>
    </location>
</feature>
<organism evidence="7 8">
    <name type="scientific">Tritrichomonas musculus</name>
    <dbReference type="NCBI Taxonomy" id="1915356"/>
    <lineage>
        <taxon>Eukaryota</taxon>
        <taxon>Metamonada</taxon>
        <taxon>Parabasalia</taxon>
        <taxon>Tritrichomonadida</taxon>
        <taxon>Tritrichomonadidae</taxon>
        <taxon>Tritrichomonas</taxon>
    </lineage>
</organism>
<dbReference type="Gene3D" id="3.40.50.1580">
    <property type="entry name" value="Nucleoside phosphorylase domain"/>
    <property type="match status" value="1"/>
</dbReference>
<evidence type="ECO:0000256" key="4">
    <source>
        <dbReference type="ARBA" id="ARBA00022801"/>
    </source>
</evidence>
<accession>A0ABR2GWR7</accession>
<evidence type="ECO:0000256" key="3">
    <source>
        <dbReference type="ARBA" id="ARBA00022605"/>
    </source>
</evidence>
<evidence type="ECO:0000256" key="1">
    <source>
        <dbReference type="ARBA" id="ARBA00004945"/>
    </source>
</evidence>
<keyword evidence="3" id="KW-0028">Amino-acid biosynthesis</keyword>
<dbReference type="PANTHER" id="PTHR46832:SF1">
    <property type="entry name" value="5'-METHYLTHIOADENOSINE_S-ADENOSYLHOMOCYSTEINE NUCLEOSIDASE"/>
    <property type="match status" value="1"/>
</dbReference>
<dbReference type="Proteomes" id="UP001470230">
    <property type="component" value="Unassembled WGS sequence"/>
</dbReference>
<dbReference type="EC" id="3.2.2.9" evidence="2"/>
<sequence length="263" mass="28891">MSVKQNISSIAFIAAMKEELTALLNALSLDGKLDITHIVEGKVDISIVQYQGIKIIAALCGVGKVNAAYSTTIIMVKYHPDIVINVGVAGGFSKTQKVLDFAIANSFVYTDVDITNLSFPPGQLMGEPLYFPASDKLNDLIKSLETDMNKIFVKEFPNISRKSVDFHYGVLGSSDQFICRDDQVENIQKKFEKVICVEMEGASIAHVCYKFDTPIIAIRSLSDIAVSEKDNTDDFTNSLEIASKSAALLSILLIERIAKEKKI</sequence>
<comment type="pathway">
    <text evidence="1">Amino-acid biosynthesis; L-methionine biosynthesis via salvage pathway; S-methyl-5-thio-alpha-D-ribose 1-phosphate from S-methyl-5'-thioadenosine (hydrolase route): step 1/2.</text>
</comment>
<dbReference type="NCBIfam" id="NF004079">
    <property type="entry name" value="PRK05584.1"/>
    <property type="match status" value="1"/>
</dbReference>
<evidence type="ECO:0000259" key="6">
    <source>
        <dbReference type="Pfam" id="PF01048"/>
    </source>
</evidence>
<keyword evidence="5" id="KW-0486">Methionine biosynthesis</keyword>
<dbReference type="NCBIfam" id="TIGR01704">
    <property type="entry name" value="MTA_SAH-Nsdase"/>
    <property type="match status" value="1"/>
</dbReference>
<dbReference type="SUPFAM" id="SSF53167">
    <property type="entry name" value="Purine and uridine phosphorylases"/>
    <property type="match status" value="1"/>
</dbReference>
<dbReference type="InterPro" id="IPR010049">
    <property type="entry name" value="MTA_SAH_Nsdase"/>
</dbReference>
<dbReference type="CDD" id="cd09008">
    <property type="entry name" value="MTAN"/>
    <property type="match status" value="1"/>
</dbReference>
<dbReference type="InterPro" id="IPR035994">
    <property type="entry name" value="Nucleoside_phosphorylase_sf"/>
</dbReference>